<feature type="domain" description="DUF4349" evidence="3">
    <location>
        <begin position="74"/>
        <end position="279"/>
    </location>
</feature>
<dbReference type="Proteomes" id="UP001363035">
    <property type="component" value="Unassembled WGS sequence"/>
</dbReference>
<gene>
    <name evidence="4" type="ORF">VJ786_00690</name>
</gene>
<comment type="caution">
    <text evidence="4">The sequence shown here is derived from an EMBL/GenBank/DDBJ whole genome shotgun (WGS) entry which is preliminary data.</text>
</comment>
<dbReference type="Pfam" id="PF14257">
    <property type="entry name" value="DUF4349"/>
    <property type="match status" value="1"/>
</dbReference>
<evidence type="ECO:0000313" key="4">
    <source>
        <dbReference type="EMBL" id="MEI5983406.1"/>
    </source>
</evidence>
<dbReference type="EMBL" id="JAYLLN010000001">
    <property type="protein sequence ID" value="MEI5983406.1"/>
    <property type="molecule type" value="Genomic_DNA"/>
</dbReference>
<keyword evidence="2" id="KW-0732">Signal</keyword>
<name>A0ABU8I1T5_9SPHI</name>
<keyword evidence="1" id="KW-1133">Transmembrane helix</keyword>
<reference evidence="4 5" key="1">
    <citation type="submission" date="2024-01" db="EMBL/GenBank/DDBJ databases">
        <title>Sphingobacterium tenebrionis sp. nov., a novel endophyte isolated from tenebrio molitor intestines.</title>
        <authorList>
            <person name="Zhang C."/>
        </authorList>
    </citation>
    <scope>NUCLEOTIDE SEQUENCE [LARGE SCALE GENOMIC DNA]</scope>
    <source>
        <strain evidence="4 5">PU5-4</strain>
    </source>
</reference>
<evidence type="ECO:0000256" key="1">
    <source>
        <dbReference type="SAM" id="Phobius"/>
    </source>
</evidence>
<keyword evidence="5" id="KW-1185">Reference proteome</keyword>
<dbReference type="RefSeq" id="WP_336557039.1">
    <property type="nucleotide sequence ID" value="NZ_JAYLLN010000001.1"/>
</dbReference>
<evidence type="ECO:0000256" key="2">
    <source>
        <dbReference type="SAM" id="SignalP"/>
    </source>
</evidence>
<dbReference type="InterPro" id="IPR025645">
    <property type="entry name" value="DUF4349"/>
</dbReference>
<keyword evidence="1" id="KW-0812">Transmembrane</keyword>
<feature type="transmembrane region" description="Helical" evidence="1">
    <location>
        <begin position="259"/>
        <end position="280"/>
    </location>
</feature>
<organism evidence="4 5">
    <name type="scientific">Sphingobacterium tenebrionis</name>
    <dbReference type="NCBI Taxonomy" id="3111775"/>
    <lineage>
        <taxon>Bacteria</taxon>
        <taxon>Pseudomonadati</taxon>
        <taxon>Bacteroidota</taxon>
        <taxon>Sphingobacteriia</taxon>
        <taxon>Sphingobacteriales</taxon>
        <taxon>Sphingobacteriaceae</taxon>
        <taxon>Sphingobacterium</taxon>
    </lineage>
</organism>
<evidence type="ECO:0000259" key="3">
    <source>
        <dbReference type="Pfam" id="PF14257"/>
    </source>
</evidence>
<feature type="signal peptide" evidence="2">
    <location>
        <begin position="1"/>
        <end position="21"/>
    </location>
</feature>
<evidence type="ECO:0000313" key="5">
    <source>
        <dbReference type="Proteomes" id="UP001363035"/>
    </source>
</evidence>
<sequence length="295" mass="32839">MKKIFLILPLSMLLFAVGCNRSMEHSEEALVSEVSTSKQADYAEAPEVAAADVAAGAAVDAAANPVNPVNQQLKIIRRGDLSIESKDIQASKKNLDVLLKKMGGYYEQESSTSNRDELTTYNLVIRVPSKQLDAFMGNLENGKDKITSKSMTSEDVSILYYDVESRLKSKRAYLARYQGMVASAKSVKDLLEIQEQIRLLQEEIDSSEGLLRNLGGQVDYSSININLFEYNANLPMGSNSFWSRLKDSFVFGWNLIETLALGIVGLWPVLIVVGLAVALIKKFRKNRKNKFLNKE</sequence>
<accession>A0ABU8I1T5</accession>
<protein>
    <submittedName>
        <fullName evidence="4">DUF4349 domain-containing protein</fullName>
    </submittedName>
</protein>
<dbReference type="PROSITE" id="PS51257">
    <property type="entry name" value="PROKAR_LIPOPROTEIN"/>
    <property type="match status" value="1"/>
</dbReference>
<proteinExistence type="predicted"/>
<feature type="chain" id="PRO_5047024432" evidence="2">
    <location>
        <begin position="22"/>
        <end position="295"/>
    </location>
</feature>
<keyword evidence="1" id="KW-0472">Membrane</keyword>